<dbReference type="InterPro" id="IPR036388">
    <property type="entry name" value="WH-like_DNA-bd_sf"/>
</dbReference>
<keyword evidence="15" id="KW-1185">Reference proteome</keyword>
<dbReference type="InterPro" id="IPR032675">
    <property type="entry name" value="LRR_dom_sf"/>
</dbReference>
<comment type="similarity">
    <text evidence="3">Belongs to the disease resistance NB-LRR family.</text>
</comment>
<comment type="caution">
    <text evidence="14">The sequence shown here is derived from an EMBL/GenBank/DDBJ whole genome shotgun (WGS) entry which is preliminary data.</text>
</comment>
<keyword evidence="9" id="KW-0611">Plant defense</keyword>
<dbReference type="GO" id="GO:0051607">
    <property type="term" value="P:defense response to virus"/>
    <property type="evidence" value="ECO:0007669"/>
    <property type="project" value="UniProtKB-ARBA"/>
</dbReference>
<dbReference type="AlphaFoldDB" id="A0ABD1FSA8"/>
<keyword evidence="7" id="KW-0677">Repeat</keyword>
<evidence type="ECO:0000256" key="6">
    <source>
        <dbReference type="ARBA" id="ARBA00022667"/>
    </source>
</evidence>
<proteinExistence type="inferred from homology"/>
<comment type="function">
    <text evidence="1">Confers resistance to late blight (Phytophthora infestans) races carrying the avirulence gene Avr1. Resistance proteins guard the plant against pathogens that contain an appropriate avirulence protein via an indirect interaction with this avirulence protein. That triggers a defense system including the hypersensitive response, which restricts the pathogen growth.</text>
</comment>
<dbReference type="Gene3D" id="1.20.5.4130">
    <property type="match status" value="1"/>
</dbReference>
<evidence type="ECO:0000256" key="1">
    <source>
        <dbReference type="ARBA" id="ARBA00002074"/>
    </source>
</evidence>
<evidence type="ECO:0000259" key="12">
    <source>
        <dbReference type="Pfam" id="PF23559"/>
    </source>
</evidence>
<feature type="domain" description="Disease resistance R13L4/SHOC-2-like LRR" evidence="13">
    <location>
        <begin position="544"/>
        <end position="766"/>
    </location>
</feature>
<dbReference type="PRINTS" id="PR00364">
    <property type="entry name" value="DISEASERSIST"/>
</dbReference>
<dbReference type="Pfam" id="PF00931">
    <property type="entry name" value="NB-ARC"/>
    <property type="match status" value="1"/>
</dbReference>
<dbReference type="FunFam" id="3.40.50.300:FF:001091">
    <property type="entry name" value="Probable disease resistance protein At1g61300"/>
    <property type="match status" value="1"/>
</dbReference>
<dbReference type="InterPro" id="IPR055414">
    <property type="entry name" value="LRR_R13L4/SHOC2-like"/>
</dbReference>
<evidence type="ECO:0000256" key="3">
    <source>
        <dbReference type="ARBA" id="ARBA00008894"/>
    </source>
</evidence>
<dbReference type="Pfam" id="PF23598">
    <property type="entry name" value="LRR_14"/>
    <property type="match status" value="1"/>
</dbReference>
<dbReference type="Pfam" id="PF23559">
    <property type="entry name" value="WHD_DRP"/>
    <property type="match status" value="1"/>
</dbReference>
<organism evidence="14 15">
    <name type="scientific">Salvia divinorum</name>
    <name type="common">Maria pastora</name>
    <name type="synonym">Diviner's sage</name>
    <dbReference type="NCBI Taxonomy" id="28513"/>
    <lineage>
        <taxon>Eukaryota</taxon>
        <taxon>Viridiplantae</taxon>
        <taxon>Streptophyta</taxon>
        <taxon>Embryophyta</taxon>
        <taxon>Tracheophyta</taxon>
        <taxon>Spermatophyta</taxon>
        <taxon>Magnoliopsida</taxon>
        <taxon>eudicotyledons</taxon>
        <taxon>Gunneridae</taxon>
        <taxon>Pentapetalae</taxon>
        <taxon>asterids</taxon>
        <taxon>lamiids</taxon>
        <taxon>Lamiales</taxon>
        <taxon>Lamiaceae</taxon>
        <taxon>Nepetoideae</taxon>
        <taxon>Mentheae</taxon>
        <taxon>Salviinae</taxon>
        <taxon>Salvia</taxon>
        <taxon>Salvia subgen. Calosphace</taxon>
    </lineage>
</organism>
<evidence type="ECO:0000256" key="9">
    <source>
        <dbReference type="ARBA" id="ARBA00022821"/>
    </source>
</evidence>
<dbReference type="Gene3D" id="3.80.10.10">
    <property type="entry name" value="Ribonuclease Inhibitor"/>
    <property type="match status" value="1"/>
</dbReference>
<gene>
    <name evidence="14" type="ORF">AAHA92_30865</name>
</gene>
<dbReference type="InterPro" id="IPR002182">
    <property type="entry name" value="NB-ARC"/>
</dbReference>
<evidence type="ECO:0000256" key="8">
    <source>
        <dbReference type="ARBA" id="ARBA00022741"/>
    </source>
</evidence>
<dbReference type="InterPro" id="IPR058922">
    <property type="entry name" value="WHD_DRP"/>
</dbReference>
<sequence>MAAYSAIASFRQTLDELLDSAHLPPHVPKPQIESLRDKVSSLQSSLDKIPFVPKLKRDKMKDLQNRIREAIYAAQDEVEYWIKDDSPHKSDEKTMKKLEDGIKLVQEDAVELEEEIRNDPKAQNLFSENAEQPSFNFSGKDKIVGQEEDFKLITEWLESDEKSRLVIPITGLPGIGKTTLARSIYDHKETRKQYNIRAWVTVSQDVNYQEVFSKILNTMESKNYQAGHYATQGDEQTLLQRLHQELYNLKFLIVVDDVWDTKAWDRIALALPDKENGSRILLTTRVREVADAVKKSSFLHEMKPLGLEHSWELLCYRTFGDRLQSDEDDITTFCPLHLKDTGRIIAEKCKGLPLSLVVVGGLLIQERVKIEYWKRIEEDTADAATKGEDSYLEILALSYLYLPGKLKGCFLYMGGFPEDCEIRIQKLIKLWVAEGFLPAPPTDQDVSGLERVAQRSVEDLIGRNLLSIRKKSTNGGMKACGMHDSLRELAEKECGFEKFFHARKKYNQELLEETKFKRRVSVHRNILMCLEEVYDKTRTITYARSLLYLGSHHHHPMPFFLTFDLLKVLDAFTCYFIQFPDEFLELVHLTYLSFTYNGKLPTKVTHLKKLETLMVRREPKIIFVGASFLPDEVWDMPKLRHLWFTETDFPPLPSAPRGDKILLYNLQTLASVDAAYFTDEVLDNMPNLRKLAMWIESPEKLNFTVSKLTKLEQFRFIVLNPIPGKGVEVGVESFFPKTLRRITLSGTGLPWEYMEFLATQLEDLEVLKLKELAFNGSEWCPWSNYDMKNLKYLLIEYLNFQKWDARARNFPSLRKLIMRHCYELEEIPQDLGFIGPLEALEVVDCSPQAVASADEIINEQEGLEKKGFEGRIFSSWE</sequence>
<evidence type="ECO:0000256" key="5">
    <source>
        <dbReference type="ARBA" id="ARBA00022614"/>
    </source>
</evidence>
<evidence type="ECO:0000256" key="2">
    <source>
        <dbReference type="ARBA" id="ARBA00004496"/>
    </source>
</evidence>
<comment type="subcellular location">
    <subcellularLocation>
        <location evidence="2">Cytoplasm</location>
    </subcellularLocation>
</comment>
<evidence type="ECO:0000256" key="7">
    <source>
        <dbReference type="ARBA" id="ARBA00022737"/>
    </source>
</evidence>
<keyword evidence="8" id="KW-0547">Nucleotide-binding</keyword>
<feature type="domain" description="NB-ARC" evidence="11">
    <location>
        <begin position="147"/>
        <end position="320"/>
    </location>
</feature>
<evidence type="ECO:0000313" key="15">
    <source>
        <dbReference type="Proteomes" id="UP001567538"/>
    </source>
</evidence>
<feature type="domain" description="Disease resistance protein winged helix" evidence="12">
    <location>
        <begin position="416"/>
        <end position="490"/>
    </location>
</feature>
<keyword evidence="6" id="KW-0381">Hypersensitive response</keyword>
<keyword evidence="4" id="KW-0963">Cytoplasm</keyword>
<keyword evidence="5" id="KW-0433">Leucine-rich repeat</keyword>
<dbReference type="Gene3D" id="1.10.10.10">
    <property type="entry name" value="Winged helix-like DNA-binding domain superfamily/Winged helix DNA-binding domain"/>
    <property type="match status" value="1"/>
</dbReference>
<dbReference type="PANTHER" id="PTHR23155:SF1152">
    <property type="entry name" value="AAA+ ATPASE DOMAIN-CONTAINING PROTEIN"/>
    <property type="match status" value="1"/>
</dbReference>
<evidence type="ECO:0000256" key="4">
    <source>
        <dbReference type="ARBA" id="ARBA00022490"/>
    </source>
</evidence>
<evidence type="ECO:0000256" key="10">
    <source>
        <dbReference type="ARBA" id="ARBA00022840"/>
    </source>
</evidence>
<evidence type="ECO:0000259" key="11">
    <source>
        <dbReference type="Pfam" id="PF00931"/>
    </source>
</evidence>
<dbReference type="SUPFAM" id="SSF52058">
    <property type="entry name" value="L domain-like"/>
    <property type="match status" value="1"/>
</dbReference>
<dbReference type="InterPro" id="IPR027417">
    <property type="entry name" value="P-loop_NTPase"/>
</dbReference>
<dbReference type="EMBL" id="JBEAFC010000012">
    <property type="protein sequence ID" value="KAL1534717.1"/>
    <property type="molecule type" value="Genomic_DNA"/>
</dbReference>
<evidence type="ECO:0000313" key="14">
    <source>
        <dbReference type="EMBL" id="KAL1534717.1"/>
    </source>
</evidence>
<dbReference type="SUPFAM" id="SSF52540">
    <property type="entry name" value="P-loop containing nucleoside triphosphate hydrolases"/>
    <property type="match status" value="1"/>
</dbReference>
<name>A0ABD1FSA8_SALDI</name>
<dbReference type="GO" id="GO:0009626">
    <property type="term" value="P:plant-type hypersensitive response"/>
    <property type="evidence" value="ECO:0007669"/>
    <property type="project" value="UniProtKB-KW"/>
</dbReference>
<reference evidence="14 15" key="1">
    <citation type="submission" date="2024-06" db="EMBL/GenBank/DDBJ databases">
        <title>A chromosome level genome sequence of Diviner's sage (Salvia divinorum).</title>
        <authorList>
            <person name="Ford S.A."/>
            <person name="Ro D.-K."/>
            <person name="Ness R.W."/>
            <person name="Phillips M.A."/>
        </authorList>
    </citation>
    <scope>NUCLEOTIDE SEQUENCE [LARGE SCALE GENOMIC DNA]</scope>
    <source>
        <strain evidence="14">SAF-2024a</strain>
        <tissue evidence="14">Leaf</tissue>
    </source>
</reference>
<dbReference type="Gene3D" id="1.10.8.430">
    <property type="entry name" value="Helical domain of apoptotic protease-activating factors"/>
    <property type="match status" value="1"/>
</dbReference>
<dbReference type="GO" id="GO:0005524">
    <property type="term" value="F:ATP binding"/>
    <property type="evidence" value="ECO:0007669"/>
    <property type="project" value="UniProtKB-KW"/>
</dbReference>
<dbReference type="Gene3D" id="3.40.50.300">
    <property type="entry name" value="P-loop containing nucleotide triphosphate hydrolases"/>
    <property type="match status" value="1"/>
</dbReference>
<evidence type="ECO:0000259" key="13">
    <source>
        <dbReference type="Pfam" id="PF23598"/>
    </source>
</evidence>
<dbReference type="InterPro" id="IPR044974">
    <property type="entry name" value="Disease_R_plants"/>
</dbReference>
<dbReference type="GO" id="GO:0005737">
    <property type="term" value="C:cytoplasm"/>
    <property type="evidence" value="ECO:0007669"/>
    <property type="project" value="UniProtKB-SubCell"/>
</dbReference>
<keyword evidence="10" id="KW-0067">ATP-binding</keyword>
<protein>
    <submittedName>
        <fullName evidence="14">Late blight resistance protein R1A-3</fullName>
    </submittedName>
</protein>
<dbReference type="PANTHER" id="PTHR23155">
    <property type="entry name" value="DISEASE RESISTANCE PROTEIN RP"/>
    <property type="match status" value="1"/>
</dbReference>
<dbReference type="Proteomes" id="UP001567538">
    <property type="component" value="Unassembled WGS sequence"/>
</dbReference>
<dbReference type="FunFam" id="1.10.10.10:FF:000322">
    <property type="entry name" value="Probable disease resistance protein At1g63360"/>
    <property type="match status" value="1"/>
</dbReference>
<accession>A0ABD1FSA8</accession>
<dbReference type="InterPro" id="IPR042197">
    <property type="entry name" value="Apaf_helical"/>
</dbReference>